<protein>
    <recommendedName>
        <fullName evidence="3">YtkA-like domain-containing protein</fullName>
    </recommendedName>
</protein>
<accession>A0A233RGJ2</accession>
<dbReference type="AlphaFoldDB" id="A0A233RGJ2"/>
<name>A0A233RGJ2_9GAMM</name>
<dbReference type="EMBL" id="NBIM01000001">
    <property type="protein sequence ID" value="OXY82504.1"/>
    <property type="molecule type" value="Genomic_DNA"/>
</dbReference>
<reference evidence="1 2" key="1">
    <citation type="submission" date="2017-08" db="EMBL/GenBank/DDBJ databases">
        <title>A Genome Sequence of Oceanimonas doudoroffii ATCC 27123T.</title>
        <authorList>
            <person name="Brennan M.A."/>
            <person name="Maclea K.S."/>
            <person name="Mcclelland W.D."/>
            <person name="Trachtenberg A.M."/>
        </authorList>
    </citation>
    <scope>NUCLEOTIDE SEQUENCE [LARGE SCALE GENOMIC DNA]</scope>
    <source>
        <strain evidence="1 2">ATCC 27123</strain>
    </source>
</reference>
<comment type="caution">
    <text evidence="1">The sequence shown here is derived from an EMBL/GenBank/DDBJ whole genome shotgun (WGS) entry which is preliminary data.</text>
</comment>
<keyword evidence="2" id="KW-1185">Reference proteome</keyword>
<dbReference type="RefSeq" id="WP_094199284.1">
    <property type="nucleotide sequence ID" value="NZ_NBIM01000001.1"/>
</dbReference>
<dbReference type="OrthoDB" id="6238758at2"/>
<dbReference type="Proteomes" id="UP000242757">
    <property type="component" value="Unassembled WGS sequence"/>
</dbReference>
<sequence>MRDRLTGPKMVQILVVMVVLSAAFWLRTCGTEQQTTENVEEKLDYCDVSHNECRQEQGGLIATARLKADKLQAESPFELNITFSDPSVTVVRSVLEGETMYMGTLPALLQPAGKGRWQGQALVGSCTEARMLWAWVVEVEYLGQPQTYRFLFEVRH</sequence>
<evidence type="ECO:0008006" key="3">
    <source>
        <dbReference type="Google" id="ProtNLM"/>
    </source>
</evidence>
<gene>
    <name evidence="1" type="ORF">B6S08_02980</name>
</gene>
<evidence type="ECO:0000313" key="1">
    <source>
        <dbReference type="EMBL" id="OXY82504.1"/>
    </source>
</evidence>
<organism evidence="1 2">
    <name type="scientific">Oceanimonas doudoroffii</name>
    <dbReference type="NCBI Taxonomy" id="84158"/>
    <lineage>
        <taxon>Bacteria</taxon>
        <taxon>Pseudomonadati</taxon>
        <taxon>Pseudomonadota</taxon>
        <taxon>Gammaproteobacteria</taxon>
        <taxon>Aeromonadales</taxon>
        <taxon>Aeromonadaceae</taxon>
        <taxon>Oceanimonas</taxon>
    </lineage>
</organism>
<proteinExistence type="predicted"/>
<evidence type="ECO:0000313" key="2">
    <source>
        <dbReference type="Proteomes" id="UP000242757"/>
    </source>
</evidence>